<dbReference type="GO" id="GO:0005886">
    <property type="term" value="C:plasma membrane"/>
    <property type="evidence" value="ECO:0007669"/>
    <property type="project" value="UniProtKB-SubCell"/>
</dbReference>
<dbReference type="Gene3D" id="1.20.1740.10">
    <property type="entry name" value="Amino acid/polyamine transporter I"/>
    <property type="match status" value="1"/>
</dbReference>
<evidence type="ECO:0008006" key="9">
    <source>
        <dbReference type="Google" id="ProtNLM"/>
    </source>
</evidence>
<dbReference type="STRING" id="58919.A0A316Z8K1"/>
<evidence type="ECO:0000313" key="8">
    <source>
        <dbReference type="Proteomes" id="UP000245946"/>
    </source>
</evidence>
<protein>
    <recommendedName>
        <fullName evidence="9">Amino acid transporter</fullName>
    </recommendedName>
</protein>
<name>A0A316Z8K1_9BASI</name>
<organism evidence="7 8">
    <name type="scientific">Tilletiopsis washingtonensis</name>
    <dbReference type="NCBI Taxonomy" id="58919"/>
    <lineage>
        <taxon>Eukaryota</taxon>
        <taxon>Fungi</taxon>
        <taxon>Dikarya</taxon>
        <taxon>Basidiomycota</taxon>
        <taxon>Ustilaginomycotina</taxon>
        <taxon>Exobasidiomycetes</taxon>
        <taxon>Entylomatales</taxon>
        <taxon>Entylomatales incertae sedis</taxon>
        <taxon>Tilletiopsis</taxon>
    </lineage>
</organism>
<evidence type="ECO:0000256" key="2">
    <source>
        <dbReference type="ARBA" id="ARBA00022475"/>
    </source>
</evidence>
<dbReference type="OrthoDB" id="1718410at2759"/>
<evidence type="ECO:0000256" key="3">
    <source>
        <dbReference type="ARBA" id="ARBA00022692"/>
    </source>
</evidence>
<feature type="transmembrane region" description="Helical" evidence="6">
    <location>
        <begin position="258"/>
        <end position="275"/>
    </location>
</feature>
<proteinExistence type="predicted"/>
<dbReference type="RefSeq" id="XP_025598180.1">
    <property type="nucleotide sequence ID" value="XM_025740213.1"/>
</dbReference>
<evidence type="ECO:0000313" key="7">
    <source>
        <dbReference type="EMBL" id="PWN97901.1"/>
    </source>
</evidence>
<dbReference type="PANTHER" id="PTHR42770">
    <property type="entry name" value="AMINO ACID TRANSPORTER-RELATED"/>
    <property type="match status" value="1"/>
</dbReference>
<dbReference type="GO" id="GO:0022857">
    <property type="term" value="F:transmembrane transporter activity"/>
    <property type="evidence" value="ECO:0007669"/>
    <property type="project" value="InterPro"/>
</dbReference>
<feature type="transmembrane region" description="Helical" evidence="6">
    <location>
        <begin position="463"/>
        <end position="484"/>
    </location>
</feature>
<feature type="transmembrane region" description="Helical" evidence="6">
    <location>
        <begin position="522"/>
        <end position="542"/>
    </location>
</feature>
<feature type="transmembrane region" description="Helical" evidence="6">
    <location>
        <begin position="415"/>
        <end position="443"/>
    </location>
</feature>
<dbReference type="PANTHER" id="PTHR42770:SF7">
    <property type="entry name" value="MEMBRANE PROTEIN"/>
    <property type="match status" value="1"/>
</dbReference>
<dbReference type="AlphaFoldDB" id="A0A316Z8K1"/>
<comment type="subcellular location">
    <subcellularLocation>
        <location evidence="1">Cell membrane</location>
        <topology evidence="1">Multi-pass membrane protein</topology>
    </subcellularLocation>
</comment>
<keyword evidence="4 6" id="KW-1133">Transmembrane helix</keyword>
<accession>A0A316Z8K1</accession>
<feature type="transmembrane region" description="Helical" evidence="6">
    <location>
        <begin position="281"/>
        <end position="305"/>
    </location>
</feature>
<dbReference type="GeneID" id="37267759"/>
<gene>
    <name evidence="7" type="ORF">FA09DRAFT_297615</name>
</gene>
<dbReference type="InterPro" id="IPR002293">
    <property type="entry name" value="AA/rel_permease1"/>
</dbReference>
<keyword evidence="3 6" id="KW-0812">Transmembrane</keyword>
<dbReference type="EMBL" id="KZ819293">
    <property type="protein sequence ID" value="PWN97901.1"/>
    <property type="molecule type" value="Genomic_DNA"/>
</dbReference>
<feature type="transmembrane region" description="Helical" evidence="6">
    <location>
        <begin position="220"/>
        <end position="246"/>
    </location>
</feature>
<keyword evidence="5 6" id="KW-0472">Membrane</keyword>
<evidence type="ECO:0000256" key="6">
    <source>
        <dbReference type="SAM" id="Phobius"/>
    </source>
</evidence>
<keyword evidence="2" id="KW-1003">Cell membrane</keyword>
<evidence type="ECO:0000256" key="4">
    <source>
        <dbReference type="ARBA" id="ARBA00022989"/>
    </source>
</evidence>
<dbReference type="Proteomes" id="UP000245946">
    <property type="component" value="Unassembled WGS sequence"/>
</dbReference>
<dbReference type="Pfam" id="PF13520">
    <property type="entry name" value="AA_permease_2"/>
    <property type="match status" value="1"/>
</dbReference>
<feature type="transmembrane region" description="Helical" evidence="6">
    <location>
        <begin position="167"/>
        <end position="188"/>
    </location>
</feature>
<keyword evidence="8" id="KW-1185">Reference proteome</keyword>
<evidence type="ECO:0000256" key="5">
    <source>
        <dbReference type="ARBA" id="ARBA00023136"/>
    </source>
</evidence>
<reference evidence="7 8" key="1">
    <citation type="journal article" date="2018" name="Mol. Biol. Evol.">
        <title>Broad Genomic Sampling Reveals a Smut Pathogenic Ancestry of the Fungal Clade Ustilaginomycotina.</title>
        <authorList>
            <person name="Kijpornyongpan T."/>
            <person name="Mondo S.J."/>
            <person name="Barry K."/>
            <person name="Sandor L."/>
            <person name="Lee J."/>
            <person name="Lipzen A."/>
            <person name="Pangilinan J."/>
            <person name="LaButti K."/>
            <person name="Hainaut M."/>
            <person name="Henrissat B."/>
            <person name="Grigoriev I.V."/>
            <person name="Spatafora J.W."/>
            <person name="Aime M.C."/>
        </authorList>
    </citation>
    <scope>NUCLEOTIDE SEQUENCE [LARGE SCALE GENOMIC DNA]</scope>
    <source>
        <strain evidence="7 8">MCA 4186</strain>
    </source>
</reference>
<feature type="transmembrane region" description="Helical" evidence="6">
    <location>
        <begin position="374"/>
        <end position="395"/>
    </location>
</feature>
<evidence type="ECO:0000256" key="1">
    <source>
        <dbReference type="ARBA" id="ARBA00004651"/>
    </source>
</evidence>
<sequence length="743" mass="78799">MVTRTLCTRHRSPSLSVSSAQLCRGGTALSVLAVATIVRRQRKRRIVSPTSERIEAGHPAVSHIRPFDPDEVLPSSDPIAPEAGAHGGRNLKISRGVEPEDADGVPSTHAWEFAGWGSMSMLVLSQAELNSAAATIAALPQPKLGQWRAFALAGNAVTGSAFYSLPAVLAVASIWSPLSLFIAAMLLWPFRPVLCELSSALSSADAGSYTYMINSGGRTLALVAGAFYLLDAVATGAVSAGTAASYISAEVPGLDMRIMTIVLLVAMAAICMLGVKDSANVALGMVTIHLTTMAMLIVAGIVTWAKLGNATLVDNWNVAKGVDLTSGRNVARIVFDGTCIAFVGLTGVESTPSYVSAVKAGGFPRALRNLHISVLLTEPALALLIVATMPMSSIIGTPNILASLGALSGGWLKYIVIVDAVIVLAGGIISGTVGCMGTAQALVNDKILANFFQRALPRTGARWPQIVLFLALCLIMCGTSNFNLTIMSSVFSIVFLLVMSFFPLSLLTLLHSRPTLPRSPRTPLLVVLLAFCVGVIAIAGNAAIAPAVLGQTAIYAGVILIVLLALADKVRLVRLLLWAAQQRILPTPPGFVKAQVRWITPRTNAIRKAVIRWIRRSRREPVVFFTATDDISALVRALTYVQQNEPACSRVILVHCFSEVVDIPSELEANSQLVDESFPTITVDLVFVESEAFSPVVVEALSKRLGVSRTRMFISCPGRNGTICGGRFRLADYGGLRIVTASL</sequence>
<feature type="transmembrane region" description="Helical" evidence="6">
    <location>
        <begin position="490"/>
        <end position="510"/>
    </location>
</feature>
<dbReference type="InterPro" id="IPR050367">
    <property type="entry name" value="APC_superfamily"/>
</dbReference>
<feature type="transmembrane region" description="Helical" evidence="6">
    <location>
        <begin position="548"/>
        <end position="567"/>
    </location>
</feature>